<dbReference type="EMBL" id="AUPC02000002">
    <property type="protein sequence ID" value="POG83109.1"/>
    <property type="molecule type" value="Genomic_DNA"/>
</dbReference>
<protein>
    <recommendedName>
        <fullName evidence="1">TLDc domain-containing protein</fullName>
    </recommendedName>
</protein>
<comment type="caution">
    <text evidence="2">The sequence shown here is derived from an EMBL/GenBank/DDBJ whole genome shotgun (WGS) entry which is preliminary data.</text>
</comment>
<evidence type="ECO:0000313" key="3">
    <source>
        <dbReference type="Proteomes" id="UP000018888"/>
    </source>
</evidence>
<dbReference type="PROSITE" id="PS51886">
    <property type="entry name" value="TLDC"/>
    <property type="match status" value="1"/>
</dbReference>
<dbReference type="Pfam" id="PF07534">
    <property type="entry name" value="TLD"/>
    <property type="match status" value="1"/>
</dbReference>
<evidence type="ECO:0000259" key="1">
    <source>
        <dbReference type="PROSITE" id="PS51886"/>
    </source>
</evidence>
<reference evidence="2 3" key="2">
    <citation type="journal article" date="2018" name="New Phytol.">
        <title>High intraspecific genome diversity in the model arbuscular mycorrhizal symbiont Rhizophagus irregularis.</title>
        <authorList>
            <person name="Chen E.C.H."/>
            <person name="Morin E."/>
            <person name="Beaudet D."/>
            <person name="Noel J."/>
            <person name="Yildirir G."/>
            <person name="Ndikumana S."/>
            <person name="Charron P."/>
            <person name="St-Onge C."/>
            <person name="Giorgi J."/>
            <person name="Kruger M."/>
            <person name="Marton T."/>
            <person name="Ropars J."/>
            <person name="Grigoriev I.V."/>
            <person name="Hainaut M."/>
            <person name="Henrissat B."/>
            <person name="Roux C."/>
            <person name="Martin F."/>
            <person name="Corradi N."/>
        </authorList>
    </citation>
    <scope>NUCLEOTIDE SEQUENCE [LARGE SCALE GENOMIC DNA]</scope>
    <source>
        <strain evidence="2 3">DAOM 197198</strain>
    </source>
</reference>
<organism evidence="2 3">
    <name type="scientific">Rhizophagus irregularis (strain DAOM 181602 / DAOM 197198 / MUCL 43194)</name>
    <name type="common">Arbuscular mycorrhizal fungus</name>
    <name type="synonym">Glomus intraradices</name>
    <dbReference type="NCBI Taxonomy" id="747089"/>
    <lineage>
        <taxon>Eukaryota</taxon>
        <taxon>Fungi</taxon>
        <taxon>Fungi incertae sedis</taxon>
        <taxon>Mucoromycota</taxon>
        <taxon>Glomeromycotina</taxon>
        <taxon>Glomeromycetes</taxon>
        <taxon>Glomerales</taxon>
        <taxon>Glomeraceae</taxon>
        <taxon>Rhizophagus</taxon>
    </lineage>
</organism>
<feature type="non-terminal residue" evidence="2">
    <location>
        <position position="1"/>
    </location>
</feature>
<dbReference type="InterPro" id="IPR006571">
    <property type="entry name" value="TLDc_dom"/>
</dbReference>
<dbReference type="Proteomes" id="UP000018888">
    <property type="component" value="Unassembled WGS sequence"/>
</dbReference>
<name>A0A2P4QZN9_RHIID</name>
<dbReference type="AlphaFoldDB" id="A0A2P4QZN9"/>
<sequence length="251" mass="29679">MMENTLQVFLPLIRFFSLSSKEFLYKVSPYKKILNHQLYKDLLNSHMDPDIEPNNNIPLPRNLKISNVIESNIVNLNIISTISRWIDKIDCNNKFSLLRELYLQYKFKLLLRGSRDGFTPRKFHELCDNKSNTVTFIKVKGTDEILGGYNPLVWNSSSGWGQSLDSFIFSFKNKDLILSYISNMNRAINYYKTHGPSFGYDDLKISYNGWSNDVDPFNYKKCKQTDYEKRIRDTEEFFDIEDYEVFQIMKK</sequence>
<proteinExistence type="predicted"/>
<gene>
    <name evidence="2" type="ORF">GLOIN_2v1492841</name>
</gene>
<feature type="domain" description="TLDc" evidence="1">
    <location>
        <begin position="72"/>
        <end position="249"/>
    </location>
</feature>
<accession>A0A2P4QZN9</accession>
<reference evidence="2 3" key="1">
    <citation type="journal article" date="2013" name="Proc. Natl. Acad. Sci. U.S.A.">
        <title>Genome of an arbuscular mycorrhizal fungus provides insight into the oldest plant symbiosis.</title>
        <authorList>
            <person name="Tisserant E."/>
            <person name="Malbreil M."/>
            <person name="Kuo A."/>
            <person name="Kohler A."/>
            <person name="Symeonidi A."/>
            <person name="Balestrini R."/>
            <person name="Charron P."/>
            <person name="Duensing N."/>
            <person name="Frei Dit Frey N."/>
            <person name="Gianinazzi-Pearson V."/>
            <person name="Gilbert L.B."/>
            <person name="Handa Y."/>
            <person name="Herr J.R."/>
            <person name="Hijri M."/>
            <person name="Koul R."/>
            <person name="Kawaguchi M."/>
            <person name="Krajinski F."/>
            <person name="Lammers P.J."/>
            <person name="Masclaux F.G."/>
            <person name="Murat C."/>
            <person name="Morin E."/>
            <person name="Ndikumana S."/>
            <person name="Pagni M."/>
            <person name="Petitpierre D."/>
            <person name="Requena N."/>
            <person name="Rosikiewicz P."/>
            <person name="Riley R."/>
            <person name="Saito K."/>
            <person name="San Clemente H."/>
            <person name="Shapiro H."/>
            <person name="van Tuinen D."/>
            <person name="Becard G."/>
            <person name="Bonfante P."/>
            <person name="Paszkowski U."/>
            <person name="Shachar-Hill Y.Y."/>
            <person name="Tuskan G.A."/>
            <person name="Young P.W."/>
            <person name="Sanders I.R."/>
            <person name="Henrissat B."/>
            <person name="Rensing S.A."/>
            <person name="Grigoriev I.V."/>
            <person name="Corradi N."/>
            <person name="Roux C."/>
            <person name="Martin F."/>
        </authorList>
    </citation>
    <scope>NUCLEOTIDE SEQUENCE [LARGE SCALE GENOMIC DNA]</scope>
    <source>
        <strain evidence="2 3">DAOM 197198</strain>
    </source>
</reference>
<evidence type="ECO:0000313" key="2">
    <source>
        <dbReference type="EMBL" id="POG83109.1"/>
    </source>
</evidence>
<keyword evidence="3" id="KW-1185">Reference proteome</keyword>